<dbReference type="PANTHER" id="PTHR46567">
    <property type="entry name" value="MEDIATOR OF RNA POLYMERASE II TRANSCRIPTION SUBUNIT 12"/>
    <property type="match status" value="1"/>
</dbReference>
<dbReference type="Proteomes" id="UP000232323">
    <property type="component" value="Unassembled WGS sequence"/>
</dbReference>
<dbReference type="AlphaFoldDB" id="A0A250XKU2"/>
<keyword evidence="3" id="KW-1185">Reference proteome</keyword>
<dbReference type="EMBL" id="BEGY01000101">
    <property type="protein sequence ID" value="GAX83539.1"/>
    <property type="molecule type" value="Genomic_DNA"/>
</dbReference>
<protein>
    <submittedName>
        <fullName evidence="2">Uncharacterized protein</fullName>
    </submittedName>
</protein>
<feature type="non-terminal residue" evidence="2">
    <location>
        <position position="848"/>
    </location>
</feature>
<accession>A0A250XKU2</accession>
<reference evidence="2 3" key="1">
    <citation type="submission" date="2017-08" db="EMBL/GenBank/DDBJ databases">
        <title>Acidophilic green algal genome provides insights into adaptation to an acidic environment.</title>
        <authorList>
            <person name="Hirooka S."/>
            <person name="Hirose Y."/>
            <person name="Kanesaki Y."/>
            <person name="Higuchi S."/>
            <person name="Fujiwara T."/>
            <person name="Onuma R."/>
            <person name="Era A."/>
            <person name="Ohbayashi R."/>
            <person name="Uzuka A."/>
            <person name="Nozaki H."/>
            <person name="Yoshikawa H."/>
            <person name="Miyagishima S.Y."/>
        </authorList>
    </citation>
    <scope>NUCLEOTIDE SEQUENCE [LARGE SCALE GENOMIC DNA]</scope>
    <source>
        <strain evidence="2 3">NIES-2499</strain>
    </source>
</reference>
<organism evidence="2 3">
    <name type="scientific">Chlamydomonas eustigma</name>
    <dbReference type="NCBI Taxonomy" id="1157962"/>
    <lineage>
        <taxon>Eukaryota</taxon>
        <taxon>Viridiplantae</taxon>
        <taxon>Chlorophyta</taxon>
        <taxon>core chlorophytes</taxon>
        <taxon>Chlorophyceae</taxon>
        <taxon>CS clade</taxon>
        <taxon>Chlamydomonadales</taxon>
        <taxon>Chlamydomonadaceae</taxon>
        <taxon>Chlamydomonas</taxon>
    </lineage>
</organism>
<feature type="compositionally biased region" description="Pro residues" evidence="1">
    <location>
        <begin position="584"/>
        <end position="594"/>
    </location>
</feature>
<comment type="caution">
    <text evidence="2">The sequence shown here is derived from an EMBL/GenBank/DDBJ whole genome shotgun (WGS) entry which is preliminary data.</text>
</comment>
<sequence length="848" mass="88952">MLSLCRQAMLGPLLMEAVTLSGSVQQMSSSQSGTNGQINVPVLSACLIDSSEAHLLSLMQAVLPADLAFTHSYPALLSALVASPDRHDMMEGRNEAAGLSLARHWAEAAGLSLARHAPLRLCLLSDMKALYCRLASPAAISTTASMLPSVACFPALGFLRLLLCSTTVQSRPSTSTTGRPAKPTGSALSSEGSFGIKASQILNCCAPCRQEAAWLQLRLYLDETIFYAALGEGKTAEQAMGEAMAAAFPEMGGVADAAGTGPNLFTASASRPYPSQLSTLCAALHEKEICNAVLSLLLHVPRFAPTLADTVRKMGSTSSDELLRSVEHLLKDQPAAVGSQSYLKLLQQTQRHCGLGSVLCPSDPHAVHQAISNVALICLAKSNNTKQKEFAGELVRQLMFISEALKQAPLSSEMDSNWIHDIFAQGGCLEDKAGSCVDERSEQESHKATAMSSVRERMEAVIREGLKSRMEGSTALNTDLGAITLPEQGDDVLGEAAAALASVAGPDLNPYLSANTPSTMAAFEITSPLTSPLTDPLAFLQESGMAEPAGDDMDIVLDDQPPVEAARGISTASQLLERLSSDPQLPPPPPPPLPTSTSEPASSNTFNSGVSAEDGNPAPSRKRPFGAFGSGRARRAGITSFTPTEISGSARTAGDAAAAAAAPLLSTGIAAAPASSSGEAAAGGQAQQVGSAASVQVALWLRLSILLPLLPIIHADRDPDSRGNLRNLLVPALVHLLLAPHIRPLAPVGSALALQQGRLFKVPNSLSRQKPSWEKLCLKYPDVAAALQAQDAAGESLQDRLSAILAALLSGGWASWLRGRQNKRLRDVAAFEGSKALQENLDRLLQQQ</sequence>
<name>A0A250XKU2_9CHLO</name>
<evidence type="ECO:0000313" key="3">
    <source>
        <dbReference type="Proteomes" id="UP000232323"/>
    </source>
</evidence>
<dbReference type="OrthoDB" id="550404at2759"/>
<feature type="region of interest" description="Disordered" evidence="1">
    <location>
        <begin position="579"/>
        <end position="648"/>
    </location>
</feature>
<evidence type="ECO:0000256" key="1">
    <source>
        <dbReference type="SAM" id="MobiDB-lite"/>
    </source>
</evidence>
<proteinExistence type="predicted"/>
<dbReference type="STRING" id="1157962.A0A250XKU2"/>
<evidence type="ECO:0000313" key="2">
    <source>
        <dbReference type="EMBL" id="GAX83539.1"/>
    </source>
</evidence>
<gene>
    <name evidence="2" type="ORF">CEUSTIGMA_g10964.t1</name>
</gene>
<dbReference type="PANTHER" id="PTHR46567:SF1">
    <property type="entry name" value="MEDIATOR OF RNA POLYMERASE II TRANSCRIPTION SUBUNIT 12"/>
    <property type="match status" value="1"/>
</dbReference>